<reference evidence="2 3" key="1">
    <citation type="submission" date="2022-12" db="EMBL/GenBank/DDBJ databases">
        <title>Chromosome-level genome of Tegillarca granosa.</title>
        <authorList>
            <person name="Kim J."/>
        </authorList>
    </citation>
    <scope>NUCLEOTIDE SEQUENCE [LARGE SCALE GENOMIC DNA]</scope>
    <source>
        <strain evidence="2">Teg-2019</strain>
        <tissue evidence="2">Adductor muscle</tissue>
    </source>
</reference>
<evidence type="ECO:0000313" key="3">
    <source>
        <dbReference type="Proteomes" id="UP001217089"/>
    </source>
</evidence>
<feature type="compositionally biased region" description="Low complexity" evidence="1">
    <location>
        <begin position="301"/>
        <end position="314"/>
    </location>
</feature>
<gene>
    <name evidence="2" type="ORF">KUTeg_023319</name>
</gene>
<feature type="region of interest" description="Disordered" evidence="1">
    <location>
        <begin position="294"/>
        <end position="314"/>
    </location>
</feature>
<dbReference type="Proteomes" id="UP001217089">
    <property type="component" value="Unassembled WGS sequence"/>
</dbReference>
<comment type="caution">
    <text evidence="2">The sequence shown here is derived from an EMBL/GenBank/DDBJ whole genome shotgun (WGS) entry which is preliminary data.</text>
</comment>
<feature type="compositionally biased region" description="Polar residues" evidence="1">
    <location>
        <begin position="226"/>
        <end position="239"/>
    </location>
</feature>
<proteinExistence type="predicted"/>
<evidence type="ECO:0000313" key="2">
    <source>
        <dbReference type="EMBL" id="KAJ8299259.1"/>
    </source>
</evidence>
<protein>
    <submittedName>
        <fullName evidence="2">Uncharacterized protein</fullName>
    </submittedName>
</protein>
<feature type="region of interest" description="Disordered" evidence="1">
    <location>
        <begin position="1"/>
        <end position="140"/>
    </location>
</feature>
<sequence>MNSKNSPHKGVVTDLGKLRNSMHHEEKKINTGHSKNSSPQEEKITLTGKVNSLPHEENVTKRSIGKAKNFYSKEEKILLTPKMNNSEENKISMGKSDSSSPNEEKTPLIGRTKLNNKENIPKKHEHGNQTPGLPDIPSLNRREDTKEMLCHAENTDMATPYSVVERRVTRVRNAMHGNILRKSTKKLQDDLRQTMRTYSSEKQQLLKQLANLRHEIDDMKIGDGSISPSTYSDFSQRTSRSNKSRYFHAPDIAAQKAGKNSQKQDGNLTDRSNIQSTRLATKDPTKEGILKLPAIPGVTGNNKPNQNLNSNSNSSIWYSGKNLVEKNNNVPEAFDNSDSSKSAEMLKENYQIPKISDPMRNDITFSKSKMKDKKKVHFANVQPETIVKNYYAQSADQTAKDNHSKNLKSGEAENLPHIPTKISRKNNHKGHKKFRAYDKSYGKLPPIDEVKLGTYNYESQQAAENYKAMYVSITNPEERMKTLADILYAQLKQLKGVPNNTAARIGRRSTGTQLQNYLRKMSRSRRMIEHMEVEEARLAHMGHQHLIAAHA</sequence>
<feature type="compositionally biased region" description="Polar residues" evidence="1">
    <location>
        <begin position="258"/>
        <end position="279"/>
    </location>
</feature>
<name>A0ABQ9E1P3_TEGGR</name>
<feature type="region of interest" description="Disordered" evidence="1">
    <location>
        <begin position="220"/>
        <end position="282"/>
    </location>
</feature>
<keyword evidence="3" id="KW-1185">Reference proteome</keyword>
<dbReference type="EMBL" id="JARBDR010000921">
    <property type="protein sequence ID" value="KAJ8299259.1"/>
    <property type="molecule type" value="Genomic_DNA"/>
</dbReference>
<feature type="compositionally biased region" description="Basic and acidic residues" evidence="1">
    <location>
        <begin position="398"/>
        <end position="411"/>
    </location>
</feature>
<evidence type="ECO:0000256" key="1">
    <source>
        <dbReference type="SAM" id="MobiDB-lite"/>
    </source>
</evidence>
<organism evidence="2 3">
    <name type="scientific">Tegillarca granosa</name>
    <name type="common">Malaysian cockle</name>
    <name type="synonym">Anadara granosa</name>
    <dbReference type="NCBI Taxonomy" id="220873"/>
    <lineage>
        <taxon>Eukaryota</taxon>
        <taxon>Metazoa</taxon>
        <taxon>Spiralia</taxon>
        <taxon>Lophotrochozoa</taxon>
        <taxon>Mollusca</taxon>
        <taxon>Bivalvia</taxon>
        <taxon>Autobranchia</taxon>
        <taxon>Pteriomorphia</taxon>
        <taxon>Arcoida</taxon>
        <taxon>Arcoidea</taxon>
        <taxon>Arcidae</taxon>
        <taxon>Tegillarca</taxon>
    </lineage>
</organism>
<accession>A0ABQ9E1P3</accession>
<feature type="region of interest" description="Disordered" evidence="1">
    <location>
        <begin position="396"/>
        <end position="430"/>
    </location>
</feature>